<keyword evidence="3" id="KW-1185">Reference proteome</keyword>
<feature type="compositionally biased region" description="Polar residues" evidence="1">
    <location>
        <begin position="61"/>
        <end position="74"/>
    </location>
</feature>
<proteinExistence type="predicted"/>
<dbReference type="Proteomes" id="UP000324222">
    <property type="component" value="Unassembled WGS sequence"/>
</dbReference>
<evidence type="ECO:0000256" key="1">
    <source>
        <dbReference type="SAM" id="MobiDB-lite"/>
    </source>
</evidence>
<protein>
    <submittedName>
        <fullName evidence="2">Uncharacterized protein</fullName>
    </submittedName>
</protein>
<comment type="caution">
    <text evidence="2">The sequence shown here is derived from an EMBL/GenBank/DDBJ whole genome shotgun (WGS) entry which is preliminary data.</text>
</comment>
<name>A0A5B7K2U9_PORTR</name>
<dbReference type="AlphaFoldDB" id="A0A5B7K2U9"/>
<accession>A0A5B7K2U9</accession>
<organism evidence="2 3">
    <name type="scientific">Portunus trituberculatus</name>
    <name type="common">Swimming crab</name>
    <name type="synonym">Neptunus trituberculatus</name>
    <dbReference type="NCBI Taxonomy" id="210409"/>
    <lineage>
        <taxon>Eukaryota</taxon>
        <taxon>Metazoa</taxon>
        <taxon>Ecdysozoa</taxon>
        <taxon>Arthropoda</taxon>
        <taxon>Crustacea</taxon>
        <taxon>Multicrustacea</taxon>
        <taxon>Malacostraca</taxon>
        <taxon>Eumalacostraca</taxon>
        <taxon>Eucarida</taxon>
        <taxon>Decapoda</taxon>
        <taxon>Pleocyemata</taxon>
        <taxon>Brachyura</taxon>
        <taxon>Eubrachyura</taxon>
        <taxon>Portunoidea</taxon>
        <taxon>Portunidae</taxon>
        <taxon>Portuninae</taxon>
        <taxon>Portunus</taxon>
    </lineage>
</organism>
<reference evidence="2 3" key="1">
    <citation type="submission" date="2019-05" db="EMBL/GenBank/DDBJ databases">
        <title>Another draft genome of Portunus trituberculatus and its Hox gene families provides insights of decapod evolution.</title>
        <authorList>
            <person name="Jeong J.-H."/>
            <person name="Song I."/>
            <person name="Kim S."/>
            <person name="Choi T."/>
            <person name="Kim D."/>
            <person name="Ryu S."/>
            <person name="Kim W."/>
        </authorList>
    </citation>
    <scope>NUCLEOTIDE SEQUENCE [LARGE SCALE GENOMIC DNA]</scope>
    <source>
        <tissue evidence="2">Muscle</tissue>
    </source>
</reference>
<feature type="region of interest" description="Disordered" evidence="1">
    <location>
        <begin position="55"/>
        <end position="74"/>
    </location>
</feature>
<dbReference type="EMBL" id="VSRR010124806">
    <property type="protein sequence ID" value="MPD00877.1"/>
    <property type="molecule type" value="Genomic_DNA"/>
</dbReference>
<evidence type="ECO:0000313" key="2">
    <source>
        <dbReference type="EMBL" id="MPD00877.1"/>
    </source>
</evidence>
<gene>
    <name evidence="2" type="ORF">E2C01_096382</name>
</gene>
<evidence type="ECO:0000313" key="3">
    <source>
        <dbReference type="Proteomes" id="UP000324222"/>
    </source>
</evidence>
<sequence>MPAGGNELRDQGFKAARLTVHTSCKEAQVMSCDRCAVKTCYCSGRGKALMPALGRRRQTKPHNSSLQTKFKLTS</sequence>